<evidence type="ECO:0008006" key="9">
    <source>
        <dbReference type="Google" id="ProtNLM"/>
    </source>
</evidence>
<evidence type="ECO:0000256" key="3">
    <source>
        <dbReference type="ARBA" id="ARBA00022737"/>
    </source>
</evidence>
<dbReference type="InterPro" id="IPR051280">
    <property type="entry name" value="Cl-channel/antiporter"/>
</dbReference>
<dbReference type="GO" id="GO:0009705">
    <property type="term" value="C:plant-type vacuole membrane"/>
    <property type="evidence" value="ECO:0007669"/>
    <property type="project" value="TreeGrafter"/>
</dbReference>
<dbReference type="Proteomes" id="UP000631114">
    <property type="component" value="Unassembled WGS sequence"/>
</dbReference>
<dbReference type="GO" id="GO:0009671">
    <property type="term" value="F:nitrate:proton symporter activity"/>
    <property type="evidence" value="ECO:0007669"/>
    <property type="project" value="TreeGrafter"/>
</dbReference>
<keyword evidence="8" id="KW-1185">Reference proteome</keyword>
<name>A0A835IZX2_9MAGN</name>
<dbReference type="GO" id="GO:0015108">
    <property type="term" value="F:chloride transmembrane transporter activity"/>
    <property type="evidence" value="ECO:0007669"/>
    <property type="project" value="InterPro"/>
</dbReference>
<evidence type="ECO:0000256" key="5">
    <source>
        <dbReference type="ARBA" id="ARBA00023122"/>
    </source>
</evidence>
<dbReference type="SUPFAM" id="SSF81340">
    <property type="entry name" value="Clc chloride channel"/>
    <property type="match status" value="1"/>
</dbReference>
<gene>
    <name evidence="7" type="ORF">IFM89_034408</name>
</gene>
<evidence type="ECO:0000313" key="8">
    <source>
        <dbReference type="Proteomes" id="UP000631114"/>
    </source>
</evidence>
<dbReference type="PANTHER" id="PTHR11689">
    <property type="entry name" value="CHLORIDE CHANNEL PROTEIN CLC FAMILY MEMBER"/>
    <property type="match status" value="1"/>
</dbReference>
<dbReference type="Pfam" id="PF00654">
    <property type="entry name" value="Voltage_CLC"/>
    <property type="match status" value="1"/>
</dbReference>
<evidence type="ECO:0000256" key="2">
    <source>
        <dbReference type="ARBA" id="ARBA00022692"/>
    </source>
</evidence>
<dbReference type="InterPro" id="IPR001807">
    <property type="entry name" value="ClC"/>
</dbReference>
<evidence type="ECO:0000256" key="4">
    <source>
        <dbReference type="ARBA" id="ARBA00022989"/>
    </source>
</evidence>
<evidence type="ECO:0000256" key="1">
    <source>
        <dbReference type="ARBA" id="ARBA00004141"/>
    </source>
</evidence>
<keyword evidence="2" id="KW-0812">Transmembrane</keyword>
<keyword evidence="3" id="KW-0677">Repeat</keyword>
<dbReference type="AlphaFoldDB" id="A0A835IZX2"/>
<dbReference type="PRINTS" id="PR00762">
    <property type="entry name" value="CLCHANNEL"/>
</dbReference>
<dbReference type="OrthoDB" id="1746149at2759"/>
<evidence type="ECO:0000256" key="6">
    <source>
        <dbReference type="ARBA" id="ARBA00023136"/>
    </source>
</evidence>
<keyword evidence="6" id="KW-0472">Membrane</keyword>
<dbReference type="Gene3D" id="1.10.3080.10">
    <property type="entry name" value="Clc chloride channel"/>
    <property type="match status" value="1"/>
</dbReference>
<comment type="subcellular location">
    <subcellularLocation>
        <location evidence="1">Membrane</location>
        <topology evidence="1">Multi-pass membrane protein</topology>
    </subcellularLocation>
</comment>
<protein>
    <recommendedName>
        <fullName evidence="9">Chloride channel protein</fullName>
    </recommendedName>
</protein>
<dbReference type="EMBL" id="JADFTS010000001">
    <property type="protein sequence ID" value="KAF9626474.1"/>
    <property type="molecule type" value="Genomic_DNA"/>
</dbReference>
<proteinExistence type="predicted"/>
<keyword evidence="4" id="KW-1133">Transmembrane helix</keyword>
<sequence length="108" mass="11712">MFGAPRLVVKIIGSICAVSAGLDLGKEGPLVHIGSCIASLLGQRGQDKHRLKWHWLRYFNNDRDRRGLITCGAASGVNAAFHSPVRGVLFALEEVATWWRSALLCGIG</sequence>
<reference evidence="7 8" key="1">
    <citation type="submission" date="2020-10" db="EMBL/GenBank/DDBJ databases">
        <title>The Coptis chinensis genome and diversification of protoberbering-type alkaloids.</title>
        <authorList>
            <person name="Wang B."/>
            <person name="Shu S."/>
            <person name="Song C."/>
            <person name="Liu Y."/>
        </authorList>
    </citation>
    <scope>NUCLEOTIDE SEQUENCE [LARGE SCALE GENOMIC DNA]</scope>
    <source>
        <strain evidence="7">HL-2020</strain>
        <tissue evidence="7">Leaf</tissue>
    </source>
</reference>
<evidence type="ECO:0000313" key="7">
    <source>
        <dbReference type="EMBL" id="KAF9626474.1"/>
    </source>
</evidence>
<dbReference type="PANTHER" id="PTHR11689:SF67">
    <property type="entry name" value="CHLORIDE CHANNEL PROTEIN CLC-A"/>
    <property type="match status" value="1"/>
</dbReference>
<dbReference type="InterPro" id="IPR014743">
    <property type="entry name" value="Cl-channel_core"/>
</dbReference>
<keyword evidence="5" id="KW-0129">CBS domain</keyword>
<organism evidence="7 8">
    <name type="scientific">Coptis chinensis</name>
    <dbReference type="NCBI Taxonomy" id="261450"/>
    <lineage>
        <taxon>Eukaryota</taxon>
        <taxon>Viridiplantae</taxon>
        <taxon>Streptophyta</taxon>
        <taxon>Embryophyta</taxon>
        <taxon>Tracheophyta</taxon>
        <taxon>Spermatophyta</taxon>
        <taxon>Magnoliopsida</taxon>
        <taxon>Ranunculales</taxon>
        <taxon>Ranunculaceae</taxon>
        <taxon>Coptidoideae</taxon>
        <taxon>Coptis</taxon>
    </lineage>
</organism>
<accession>A0A835IZX2</accession>
<comment type="caution">
    <text evidence="7">The sequence shown here is derived from an EMBL/GenBank/DDBJ whole genome shotgun (WGS) entry which is preliminary data.</text>
</comment>